<reference evidence="3" key="1">
    <citation type="journal article" date="2005" name="Nature">
        <title>Sequencing of Aspergillus nidulans and comparative analysis with A. fumigatus and A. oryzae.</title>
        <authorList>
            <person name="Galagan J.E."/>
            <person name="Calvo S.E."/>
            <person name="Cuomo C."/>
            <person name="Ma L.J."/>
            <person name="Wortman J.R."/>
            <person name="Batzoglou S."/>
            <person name="Lee S.I."/>
            <person name="Basturkmen M."/>
            <person name="Spevak C.C."/>
            <person name="Clutterbuck J."/>
            <person name="Kapitonov V."/>
            <person name="Jurka J."/>
            <person name="Scazzocchio C."/>
            <person name="Farman M."/>
            <person name="Butler J."/>
            <person name="Purcell S."/>
            <person name="Harris S."/>
            <person name="Braus G.H."/>
            <person name="Draht O."/>
            <person name="Busch S."/>
            <person name="D'Enfert C."/>
            <person name="Bouchier C."/>
            <person name="Goldman G.H."/>
            <person name="Bell-Pedersen D."/>
            <person name="Griffiths-Jones S."/>
            <person name="Doonan J.H."/>
            <person name="Yu J."/>
            <person name="Vienken K."/>
            <person name="Pain A."/>
            <person name="Freitag M."/>
            <person name="Selker E.U."/>
            <person name="Archer D.B."/>
            <person name="Penalva M.A."/>
            <person name="Oakley B.R."/>
            <person name="Momany M."/>
            <person name="Tanaka T."/>
            <person name="Kumagai T."/>
            <person name="Asai K."/>
            <person name="Machida M."/>
            <person name="Nierman W.C."/>
            <person name="Denning D.W."/>
            <person name="Caddick M."/>
            <person name="Hynes M."/>
            <person name="Paoletti M."/>
            <person name="Fischer R."/>
            <person name="Miller B."/>
            <person name="Dyer P."/>
            <person name="Sachs M.S."/>
            <person name="Osmani S.A."/>
            <person name="Birren B.W."/>
        </authorList>
    </citation>
    <scope>NUCLEOTIDE SEQUENCE [LARGE SCALE GENOMIC DNA]</scope>
    <source>
        <strain evidence="3">FGSC A4 / ATCC 38163 / CBS 112.46 / NRRL 194 / M139</strain>
    </source>
</reference>
<dbReference type="RefSeq" id="XP_681507.1">
    <property type="nucleotide sequence ID" value="XM_676415.1"/>
</dbReference>
<dbReference type="HOGENOM" id="CLU_1475160_0_0_1"/>
<name>Q5ATZ2_EMENI</name>
<reference evidence="3" key="2">
    <citation type="journal article" date="2009" name="Fungal Genet. Biol.">
        <title>The 2008 update of the Aspergillus nidulans genome annotation: a community effort.</title>
        <authorList>
            <person name="Wortman J.R."/>
            <person name="Gilsenan J.M."/>
            <person name="Joardar V."/>
            <person name="Deegan J."/>
            <person name="Clutterbuck J."/>
            <person name="Andersen M.R."/>
            <person name="Archer D."/>
            <person name="Bencina M."/>
            <person name="Braus G."/>
            <person name="Coutinho P."/>
            <person name="von Dohren H."/>
            <person name="Doonan J."/>
            <person name="Driessen A.J."/>
            <person name="Durek P."/>
            <person name="Espeso E."/>
            <person name="Fekete E."/>
            <person name="Flipphi M."/>
            <person name="Estrada C.G."/>
            <person name="Geysens S."/>
            <person name="Goldman G."/>
            <person name="de Groot P.W."/>
            <person name="Hansen K."/>
            <person name="Harris S.D."/>
            <person name="Heinekamp T."/>
            <person name="Helmstaedt K."/>
            <person name="Henrissat B."/>
            <person name="Hofmann G."/>
            <person name="Homan T."/>
            <person name="Horio T."/>
            <person name="Horiuchi H."/>
            <person name="James S."/>
            <person name="Jones M."/>
            <person name="Karaffa L."/>
            <person name="Karanyi Z."/>
            <person name="Kato M."/>
            <person name="Keller N."/>
            <person name="Kelly D.E."/>
            <person name="Kiel J.A."/>
            <person name="Kim J.M."/>
            <person name="van der Klei I.J."/>
            <person name="Klis F.M."/>
            <person name="Kovalchuk A."/>
            <person name="Krasevec N."/>
            <person name="Kubicek C.P."/>
            <person name="Liu B."/>
            <person name="Maccabe A."/>
            <person name="Meyer V."/>
            <person name="Mirabito P."/>
            <person name="Miskei M."/>
            <person name="Mos M."/>
            <person name="Mullins J."/>
            <person name="Nelson D.R."/>
            <person name="Nielsen J."/>
            <person name="Oakley B.R."/>
            <person name="Osmani S.A."/>
            <person name="Pakula T."/>
            <person name="Paszewski A."/>
            <person name="Paulsen I."/>
            <person name="Pilsyk S."/>
            <person name="Pocsi I."/>
            <person name="Punt P.J."/>
            <person name="Ram A.F."/>
            <person name="Ren Q."/>
            <person name="Robellet X."/>
            <person name="Robson G."/>
            <person name="Seiboth B."/>
            <person name="van Solingen P."/>
            <person name="Specht T."/>
            <person name="Sun J."/>
            <person name="Taheri-Talesh N."/>
            <person name="Takeshita N."/>
            <person name="Ussery D."/>
            <person name="vanKuyk P.A."/>
            <person name="Visser H."/>
            <person name="van de Vondervoort P.J."/>
            <person name="de Vries R.P."/>
            <person name="Walton J."/>
            <person name="Xiang X."/>
            <person name="Xiong Y."/>
            <person name="Zeng A.P."/>
            <person name="Brandt B.W."/>
            <person name="Cornell M.J."/>
            <person name="van den Hondel C.A."/>
            <person name="Visser J."/>
            <person name="Oliver S.G."/>
            <person name="Turner G."/>
        </authorList>
    </citation>
    <scope>GENOME REANNOTATION</scope>
    <source>
        <strain evidence="3">FGSC A4 / ATCC 38163 / CBS 112.46 / NRRL 194 / M139</strain>
    </source>
</reference>
<dbReference type="Gene3D" id="3.60.110.10">
    <property type="entry name" value="Carbon-nitrogen hydrolase"/>
    <property type="match status" value="1"/>
</dbReference>
<dbReference type="InterPro" id="IPR003010">
    <property type="entry name" value="C-N_Hydrolase"/>
</dbReference>
<dbReference type="OMA" id="MAATEPY"/>
<dbReference type="OrthoDB" id="10250282at2759"/>
<dbReference type="SUPFAM" id="SSF56317">
    <property type="entry name" value="Carbon-nitrogen hydrolase"/>
    <property type="match status" value="1"/>
</dbReference>
<evidence type="ECO:0000259" key="1">
    <source>
        <dbReference type="Pfam" id="PF00795"/>
    </source>
</evidence>
<dbReference type="InterPro" id="IPR036526">
    <property type="entry name" value="C-N_Hydrolase_sf"/>
</dbReference>
<dbReference type="Pfam" id="PF00795">
    <property type="entry name" value="CN_hydrolase"/>
    <property type="match status" value="1"/>
</dbReference>
<sequence length="183" mass="20327">MAQTLIDPEGEVLIHNYKLRPSGQQRIFGVMVMDELKVVETPFGRVGLLECWEHFHPSMTFLKRAHAEAMHIGHSHACLTMEEQEQALGGRRGENAGCLFVGRAAAFYPSGLETAQISANASYTKHPYLLVSVNTTGFATIQPSVQREQSWAVLEQIWIGGLEDVPKVIGEFTKPVMNSVNDF</sequence>
<keyword evidence="3" id="KW-1185">Reference proteome</keyword>
<dbReference type="GeneID" id="2868897"/>
<accession>C8V7G2</accession>
<dbReference type="KEGG" id="ani:ANIA_08238"/>
<evidence type="ECO:0000313" key="3">
    <source>
        <dbReference type="Proteomes" id="UP000000560"/>
    </source>
</evidence>
<dbReference type="InParanoid" id="Q5ATZ2"/>
<accession>Q5ATZ2</accession>
<evidence type="ECO:0000313" key="2">
    <source>
        <dbReference type="EMBL" id="CBF74180.1"/>
    </source>
</evidence>
<organism evidence="2 3">
    <name type="scientific">Emericella nidulans (strain FGSC A4 / ATCC 38163 / CBS 112.46 / NRRL 194 / M139)</name>
    <name type="common">Aspergillus nidulans</name>
    <dbReference type="NCBI Taxonomy" id="227321"/>
    <lineage>
        <taxon>Eukaryota</taxon>
        <taxon>Fungi</taxon>
        <taxon>Dikarya</taxon>
        <taxon>Ascomycota</taxon>
        <taxon>Pezizomycotina</taxon>
        <taxon>Eurotiomycetes</taxon>
        <taxon>Eurotiomycetidae</taxon>
        <taxon>Eurotiales</taxon>
        <taxon>Aspergillaceae</taxon>
        <taxon>Aspergillus</taxon>
        <taxon>Aspergillus subgen. Nidulantes</taxon>
    </lineage>
</organism>
<dbReference type="Proteomes" id="UP000000560">
    <property type="component" value="Chromosome II"/>
</dbReference>
<feature type="domain" description="CN hydrolase" evidence="1">
    <location>
        <begin position="2"/>
        <end position="108"/>
    </location>
</feature>
<gene>
    <name evidence="2" type="ORF">ANIA_08238</name>
</gene>
<dbReference type="EMBL" id="BN001302">
    <property type="protein sequence ID" value="CBF74180.1"/>
    <property type="molecule type" value="Genomic_DNA"/>
</dbReference>
<protein>
    <recommendedName>
        <fullName evidence="1">CN hydrolase domain-containing protein</fullName>
    </recommendedName>
</protein>
<dbReference type="STRING" id="227321.Q5ATZ2"/>
<dbReference type="AlphaFoldDB" id="Q5ATZ2"/>
<proteinExistence type="predicted"/>
<dbReference type="VEuPathDB" id="FungiDB:AN8238"/>